<dbReference type="RefSeq" id="XP_025516799.1">
    <property type="nucleotide sequence ID" value="XM_025664578.1"/>
</dbReference>
<protein>
    <submittedName>
        <fullName evidence="1">Uncharacterized protein</fullName>
    </submittedName>
</protein>
<name>A0A8G1R471_9EURO</name>
<dbReference type="EMBL" id="KZ825059">
    <property type="protein sequence ID" value="RAH58877.1"/>
    <property type="molecule type" value="Genomic_DNA"/>
</dbReference>
<dbReference type="Proteomes" id="UP000249526">
    <property type="component" value="Unassembled WGS sequence"/>
</dbReference>
<dbReference type="GeneID" id="37167980"/>
<keyword evidence="2" id="KW-1185">Reference proteome</keyword>
<evidence type="ECO:0000313" key="1">
    <source>
        <dbReference type="EMBL" id="RAH58877.1"/>
    </source>
</evidence>
<sequence length="53" mass="5683">MGGGSQAPSDQTSTSAMLVMMNGLSYTMAYERGELRAQTETVGRRVGLSHDVF</sequence>
<gene>
    <name evidence="1" type="ORF">BO85DRAFT_511245</name>
</gene>
<dbReference type="AlphaFoldDB" id="A0A8G1R471"/>
<evidence type="ECO:0000313" key="2">
    <source>
        <dbReference type="Proteomes" id="UP000249526"/>
    </source>
</evidence>
<proteinExistence type="predicted"/>
<reference evidence="1 2" key="1">
    <citation type="submission" date="2018-02" db="EMBL/GenBank/DDBJ databases">
        <title>The genomes of Aspergillus section Nigri reveals drivers in fungal speciation.</title>
        <authorList>
            <consortium name="DOE Joint Genome Institute"/>
            <person name="Vesth T.C."/>
            <person name="Nybo J."/>
            <person name="Theobald S."/>
            <person name="Brandl J."/>
            <person name="Frisvad J.C."/>
            <person name="Nielsen K.F."/>
            <person name="Lyhne E.K."/>
            <person name="Kogle M.E."/>
            <person name="Kuo A."/>
            <person name="Riley R."/>
            <person name="Clum A."/>
            <person name="Nolan M."/>
            <person name="Lipzen A."/>
            <person name="Salamov A."/>
            <person name="Henrissat B."/>
            <person name="Wiebenga A."/>
            <person name="De vries R.P."/>
            <person name="Grigoriev I.V."/>
            <person name="Mortensen U.H."/>
            <person name="Andersen M.R."/>
            <person name="Baker S.E."/>
        </authorList>
    </citation>
    <scope>NUCLEOTIDE SEQUENCE [LARGE SCALE GENOMIC DNA]</scope>
    <source>
        <strain evidence="1 2">CBS 112811</strain>
    </source>
</reference>
<organism evidence="1 2">
    <name type="scientific">Aspergillus piperis CBS 112811</name>
    <dbReference type="NCBI Taxonomy" id="1448313"/>
    <lineage>
        <taxon>Eukaryota</taxon>
        <taxon>Fungi</taxon>
        <taxon>Dikarya</taxon>
        <taxon>Ascomycota</taxon>
        <taxon>Pezizomycotina</taxon>
        <taxon>Eurotiomycetes</taxon>
        <taxon>Eurotiomycetidae</taxon>
        <taxon>Eurotiales</taxon>
        <taxon>Aspergillaceae</taxon>
        <taxon>Aspergillus</taxon>
        <taxon>Aspergillus subgen. Circumdati</taxon>
    </lineage>
</organism>
<accession>A0A8G1R471</accession>